<evidence type="ECO:0000256" key="3">
    <source>
        <dbReference type="ARBA" id="ARBA00005867"/>
    </source>
</evidence>
<keyword evidence="12" id="KW-0445">Lipid transport</keyword>
<dbReference type="PROSITE" id="PS51847">
    <property type="entry name" value="SMP"/>
    <property type="match status" value="1"/>
</dbReference>
<evidence type="ECO:0000256" key="11">
    <source>
        <dbReference type="ARBA" id="ARBA00022989"/>
    </source>
</evidence>
<dbReference type="InterPro" id="IPR037749">
    <property type="entry name" value="Ext_Synaptotagmin_C2B"/>
</dbReference>
<keyword evidence="9" id="KW-0256">Endoplasmic reticulum</keyword>
<evidence type="ECO:0000259" key="17">
    <source>
        <dbReference type="PROSITE" id="PS51847"/>
    </source>
</evidence>
<dbReference type="GO" id="GO:0061817">
    <property type="term" value="P:endoplasmic reticulum-plasma membrane tethering"/>
    <property type="evidence" value="ECO:0007669"/>
    <property type="project" value="InterPro"/>
</dbReference>
<reference evidence="18 19" key="1">
    <citation type="submission" date="2020-06" db="EMBL/GenBank/DDBJ databases">
        <authorList>
            <person name="Li R."/>
            <person name="Bekaert M."/>
        </authorList>
    </citation>
    <scope>NUCLEOTIDE SEQUENCE [LARGE SCALE GENOMIC DNA]</scope>
    <source>
        <strain evidence="19">wild</strain>
    </source>
</reference>
<dbReference type="GO" id="GO:0031210">
    <property type="term" value="F:phosphatidylcholine binding"/>
    <property type="evidence" value="ECO:0007669"/>
    <property type="project" value="TreeGrafter"/>
</dbReference>
<dbReference type="Pfam" id="PF00168">
    <property type="entry name" value="C2"/>
    <property type="match status" value="3"/>
</dbReference>
<sequence>MADANKESPKKLKKKTAADETQLLYLVTKYFKLAGVTLAVWFVGWTRFSPSWLLLGLVLYLWKERHVKQRHRRMKMMQQIAENEKEVILATVEDLPSWVHFPDRERAEWFNQIIDQVWPFIGDYVRDLLMNSIQEKIQTSHAQAASFKFLKIDLGDIPPRIGSIKVNTKNVKRDEIYMDLDLMYGSDADIEMRIKGMTMGIKDLHVRGELRVIMRPLISRMPLFGGISVFFLNNPDIDFNLTGMANAIDMPGLSDMVDTIIQEQIAALMVLPNRIDVPMVQDLASLERLKYPLPDGVLRIHVVGAKELIKADVGLLKKGLSDPYVVVRMGAYKFKTPVINNTIEPTWNSIFETIVDAKEGQLLDIEVRDEDPGSKDDSLGTTSLPIVSAAEKGSEDTWLPLEDVKTGRINLRLEWMYLSKNALILEKTIKAMESRNKLSEDLSSCLLMVNLDSARDLPKNKYFDGNNLRAKKTMSEPSPYVKLSLGQSKEESAIKADTDEPRWEQNFRFLVHNPNLQTLELEVWESKSKTRIGNLKVPLKNLLVEPDLIVDKFYNLVNSPSPKAQLRMRLCLRVLTSEYSQADIEEEEEETPVETLQSTESSVDPVAQQSSTPQIKPADKTAKAGPAVVKKVEVVKVEKVNKVSNKPPEGQLIPPMDSSTPIKDSDVRQRKSPSSNQGGLYGRGRIQITLRYSTQRQNLVAVVHKCVNLIPCDTDDNLADPYIKMYLLPDKSNKKKTTIIKNTLNPVWDETFEFPVKQADLSSKTLEFSIKNDTSFYTSNKKFIGIARIELGNMDQTKAATHWFDLQPDEDDCKPVSLPSETDF</sequence>
<comment type="similarity">
    <text evidence="3">Belongs to the extended synaptotagmin family.</text>
</comment>
<keyword evidence="6" id="KW-0812">Transmembrane</keyword>
<dbReference type="AlphaFoldDB" id="A0A6J8CX83"/>
<dbReference type="PANTHER" id="PTHR45761">
    <property type="entry name" value="EXTENDED SYNAPTOTAGMIN-LIKE PROTEIN 2, ISOFORM C"/>
    <property type="match status" value="1"/>
</dbReference>
<name>A0A6J8CX83_MYTCO</name>
<accession>A0A6J8CX83</accession>
<dbReference type="InterPro" id="IPR037752">
    <property type="entry name" value="C2C_KIAA1228"/>
</dbReference>
<evidence type="ECO:0000256" key="1">
    <source>
        <dbReference type="ARBA" id="ARBA00004202"/>
    </source>
</evidence>
<feature type="domain" description="C2" evidence="16">
    <location>
        <begin position="682"/>
        <end position="804"/>
    </location>
</feature>
<feature type="domain" description="C2" evidence="16">
    <location>
        <begin position="430"/>
        <end position="558"/>
    </location>
</feature>
<evidence type="ECO:0000256" key="4">
    <source>
        <dbReference type="ARBA" id="ARBA00022448"/>
    </source>
</evidence>
<dbReference type="SMART" id="SM00239">
    <property type="entry name" value="C2"/>
    <property type="match status" value="3"/>
</dbReference>
<evidence type="ECO:0000256" key="10">
    <source>
        <dbReference type="ARBA" id="ARBA00022837"/>
    </source>
</evidence>
<dbReference type="OrthoDB" id="1029639at2759"/>
<dbReference type="FunFam" id="2.60.40.150:FF:000025">
    <property type="entry name" value="Extended synaptotagmin 2"/>
    <property type="match status" value="1"/>
</dbReference>
<dbReference type="GO" id="GO:0005789">
    <property type="term" value="C:endoplasmic reticulum membrane"/>
    <property type="evidence" value="ECO:0007669"/>
    <property type="project" value="UniProtKB-SubCell"/>
</dbReference>
<dbReference type="Proteomes" id="UP000507470">
    <property type="component" value="Unassembled WGS sequence"/>
</dbReference>
<keyword evidence="13" id="KW-0446">Lipid-binding</keyword>
<dbReference type="InterPro" id="IPR000008">
    <property type="entry name" value="C2_dom"/>
</dbReference>
<evidence type="ECO:0000259" key="16">
    <source>
        <dbReference type="PROSITE" id="PS50004"/>
    </source>
</evidence>
<evidence type="ECO:0000256" key="2">
    <source>
        <dbReference type="ARBA" id="ARBA00004477"/>
    </source>
</evidence>
<keyword evidence="5" id="KW-1003">Cell membrane</keyword>
<evidence type="ECO:0000256" key="12">
    <source>
        <dbReference type="ARBA" id="ARBA00023055"/>
    </source>
</evidence>
<dbReference type="GO" id="GO:0035091">
    <property type="term" value="F:phosphatidylinositol binding"/>
    <property type="evidence" value="ECO:0007669"/>
    <property type="project" value="TreeGrafter"/>
</dbReference>
<feature type="compositionally biased region" description="Polar residues" evidence="15">
    <location>
        <begin position="594"/>
        <end position="614"/>
    </location>
</feature>
<keyword evidence="11" id="KW-1133">Transmembrane helix</keyword>
<evidence type="ECO:0000256" key="9">
    <source>
        <dbReference type="ARBA" id="ARBA00022824"/>
    </source>
</evidence>
<dbReference type="InterPro" id="IPR037733">
    <property type="entry name" value="Ext_Synaptotagmin_C2A"/>
</dbReference>
<evidence type="ECO:0000313" key="18">
    <source>
        <dbReference type="EMBL" id="CAC5399510.1"/>
    </source>
</evidence>
<dbReference type="CDD" id="cd08391">
    <property type="entry name" value="C2A_C2C_Synaptotagmin_like"/>
    <property type="match status" value="1"/>
</dbReference>
<organism evidence="18 19">
    <name type="scientific">Mytilus coruscus</name>
    <name type="common">Sea mussel</name>
    <dbReference type="NCBI Taxonomy" id="42192"/>
    <lineage>
        <taxon>Eukaryota</taxon>
        <taxon>Metazoa</taxon>
        <taxon>Spiralia</taxon>
        <taxon>Lophotrochozoa</taxon>
        <taxon>Mollusca</taxon>
        <taxon>Bivalvia</taxon>
        <taxon>Autobranchia</taxon>
        <taxon>Pteriomorphia</taxon>
        <taxon>Mytilida</taxon>
        <taxon>Mytiloidea</taxon>
        <taxon>Mytilidae</taxon>
        <taxon>Mytilinae</taxon>
        <taxon>Mytilus</taxon>
    </lineage>
</organism>
<dbReference type="GO" id="GO:0006869">
    <property type="term" value="P:lipid transport"/>
    <property type="evidence" value="ECO:0007669"/>
    <property type="project" value="UniProtKB-KW"/>
</dbReference>
<protein>
    <recommendedName>
        <fullName evidence="20">Extended synaptotagmin-2</fullName>
    </recommendedName>
</protein>
<dbReference type="CDD" id="cd04050">
    <property type="entry name" value="C2B_Synaptotagmin-like"/>
    <property type="match status" value="1"/>
</dbReference>
<evidence type="ECO:0000256" key="15">
    <source>
        <dbReference type="SAM" id="MobiDB-lite"/>
    </source>
</evidence>
<dbReference type="GO" id="GO:0005886">
    <property type="term" value="C:plasma membrane"/>
    <property type="evidence" value="ECO:0007669"/>
    <property type="project" value="UniProtKB-SubCell"/>
</dbReference>
<dbReference type="InterPro" id="IPR051634">
    <property type="entry name" value="Extended_Synaptotagmin"/>
</dbReference>
<feature type="domain" description="SMP-LTD" evidence="17">
    <location>
        <begin position="103"/>
        <end position="280"/>
    </location>
</feature>
<dbReference type="FunFam" id="2.60.40.150:FF:000093">
    <property type="entry name" value="Extended synaptotagmin 3"/>
    <property type="match status" value="1"/>
</dbReference>
<dbReference type="GO" id="GO:0008429">
    <property type="term" value="F:phosphatidylethanolamine binding"/>
    <property type="evidence" value="ECO:0007669"/>
    <property type="project" value="TreeGrafter"/>
</dbReference>
<feature type="region of interest" description="Disordered" evidence="15">
    <location>
        <begin position="643"/>
        <end position="680"/>
    </location>
</feature>
<dbReference type="InterPro" id="IPR031468">
    <property type="entry name" value="SMP_LBD"/>
</dbReference>
<feature type="region of interest" description="Disordered" evidence="15">
    <location>
        <begin position="582"/>
        <end position="623"/>
    </location>
</feature>
<dbReference type="InterPro" id="IPR035892">
    <property type="entry name" value="C2_domain_sf"/>
</dbReference>
<dbReference type="EMBL" id="CACVKT020006042">
    <property type="protein sequence ID" value="CAC5399510.1"/>
    <property type="molecule type" value="Genomic_DNA"/>
</dbReference>
<keyword evidence="4" id="KW-0813">Transport</keyword>
<gene>
    <name evidence="18" type="ORF">MCOR_33766</name>
</gene>
<proteinExistence type="inferred from homology"/>
<dbReference type="GO" id="GO:0005544">
    <property type="term" value="F:calcium-dependent phospholipid binding"/>
    <property type="evidence" value="ECO:0007669"/>
    <property type="project" value="TreeGrafter"/>
</dbReference>
<evidence type="ECO:0000256" key="5">
    <source>
        <dbReference type="ARBA" id="ARBA00022475"/>
    </source>
</evidence>
<evidence type="ECO:0000256" key="6">
    <source>
        <dbReference type="ARBA" id="ARBA00022692"/>
    </source>
</evidence>
<keyword evidence="10" id="KW-0106">Calcium</keyword>
<evidence type="ECO:0000256" key="8">
    <source>
        <dbReference type="ARBA" id="ARBA00022737"/>
    </source>
</evidence>
<evidence type="ECO:0000313" key="19">
    <source>
        <dbReference type="Proteomes" id="UP000507470"/>
    </source>
</evidence>
<keyword evidence="7" id="KW-0479">Metal-binding</keyword>
<dbReference type="Pfam" id="PF17047">
    <property type="entry name" value="SMP_LBD"/>
    <property type="match status" value="1"/>
</dbReference>
<dbReference type="InterPro" id="IPR039010">
    <property type="entry name" value="Synaptotagmin_SMP"/>
</dbReference>
<dbReference type="GO" id="GO:0005509">
    <property type="term" value="F:calcium ion binding"/>
    <property type="evidence" value="ECO:0007669"/>
    <property type="project" value="TreeGrafter"/>
</dbReference>
<evidence type="ECO:0000256" key="14">
    <source>
        <dbReference type="ARBA" id="ARBA00023136"/>
    </source>
</evidence>
<evidence type="ECO:0008006" key="20">
    <source>
        <dbReference type="Google" id="ProtNLM"/>
    </source>
</evidence>
<feature type="domain" description="C2" evidence="16">
    <location>
        <begin position="278"/>
        <end position="399"/>
    </location>
</feature>
<dbReference type="CDD" id="cd04030">
    <property type="entry name" value="C2C_KIAA1228"/>
    <property type="match status" value="1"/>
</dbReference>
<dbReference type="SUPFAM" id="SSF49562">
    <property type="entry name" value="C2 domain (Calcium/lipid-binding domain, CaLB)"/>
    <property type="match status" value="3"/>
</dbReference>
<dbReference type="FunFam" id="2.60.40.150:FF:000106">
    <property type="entry name" value="extended synaptotagmin-1 isoform X1"/>
    <property type="match status" value="1"/>
</dbReference>
<dbReference type="PROSITE" id="PS50004">
    <property type="entry name" value="C2"/>
    <property type="match status" value="3"/>
</dbReference>
<evidence type="ECO:0000256" key="7">
    <source>
        <dbReference type="ARBA" id="ARBA00022723"/>
    </source>
</evidence>
<comment type="subcellular location">
    <subcellularLocation>
        <location evidence="1">Cell membrane</location>
        <topology evidence="1">Peripheral membrane protein</topology>
    </subcellularLocation>
    <subcellularLocation>
        <location evidence="2">Endoplasmic reticulum membrane</location>
        <topology evidence="2">Multi-pass membrane protein</topology>
    </subcellularLocation>
</comment>
<dbReference type="PANTHER" id="PTHR45761:SF1">
    <property type="entry name" value="EXTENDED SYNAPTOTAGMIN-LIKE PROTEIN 2, ISOFORM C"/>
    <property type="match status" value="1"/>
</dbReference>
<keyword evidence="14" id="KW-0472">Membrane</keyword>
<dbReference type="Gene3D" id="2.60.40.150">
    <property type="entry name" value="C2 domain"/>
    <property type="match status" value="3"/>
</dbReference>
<keyword evidence="8" id="KW-0677">Repeat</keyword>
<feature type="compositionally biased region" description="Acidic residues" evidence="15">
    <location>
        <begin position="583"/>
        <end position="592"/>
    </location>
</feature>
<dbReference type="CDD" id="cd21670">
    <property type="entry name" value="SMP_ESyt"/>
    <property type="match status" value="1"/>
</dbReference>
<evidence type="ECO:0000256" key="13">
    <source>
        <dbReference type="ARBA" id="ARBA00023121"/>
    </source>
</evidence>
<keyword evidence="19" id="KW-1185">Reference proteome</keyword>